<keyword evidence="3" id="KW-0645">Protease</keyword>
<feature type="transmembrane region" description="Helical" evidence="8">
    <location>
        <begin position="195"/>
        <end position="214"/>
    </location>
</feature>
<reference evidence="9 10" key="1">
    <citation type="submission" date="2017-03" db="EMBL/GenBank/DDBJ databases">
        <authorList>
            <person name="Afonso C.L."/>
            <person name="Miller P.J."/>
            <person name="Scott M.A."/>
            <person name="Spackman E."/>
            <person name="Goraichik I."/>
            <person name="Dimitrov K.M."/>
            <person name="Suarez D.L."/>
            <person name="Swayne D.E."/>
        </authorList>
    </citation>
    <scope>NUCLEOTIDE SEQUENCE [LARGE SCALE GENOMIC DNA]</scope>
    <source>
        <strain evidence="9">Genome sequencing of Nitrospira japonica strain NJ11</strain>
    </source>
</reference>
<dbReference type="GO" id="GO:0005886">
    <property type="term" value="C:plasma membrane"/>
    <property type="evidence" value="ECO:0007669"/>
    <property type="project" value="UniProtKB-SubCell"/>
</dbReference>
<feature type="transmembrane region" description="Helical" evidence="8">
    <location>
        <begin position="53"/>
        <end position="71"/>
    </location>
</feature>
<accession>A0A1W1IB09</accession>
<dbReference type="InterPro" id="IPR017540">
    <property type="entry name" value="Exosortase-1"/>
</dbReference>
<gene>
    <name evidence="9" type="ORF">NSJP_3786</name>
</gene>
<dbReference type="GO" id="GO:0006508">
    <property type="term" value="P:proteolysis"/>
    <property type="evidence" value="ECO:0007669"/>
    <property type="project" value="UniProtKB-KW"/>
</dbReference>
<evidence type="ECO:0000256" key="8">
    <source>
        <dbReference type="SAM" id="Phobius"/>
    </source>
</evidence>
<evidence type="ECO:0000313" key="10">
    <source>
        <dbReference type="Proteomes" id="UP000192042"/>
    </source>
</evidence>
<evidence type="ECO:0000256" key="5">
    <source>
        <dbReference type="ARBA" id="ARBA00022801"/>
    </source>
</evidence>
<dbReference type="InterPro" id="IPR013426">
    <property type="entry name" value="EpsH-like"/>
</dbReference>
<evidence type="ECO:0000256" key="1">
    <source>
        <dbReference type="ARBA" id="ARBA00004651"/>
    </source>
</evidence>
<dbReference type="InterPro" id="IPR019127">
    <property type="entry name" value="Exosortase"/>
</dbReference>
<keyword evidence="6 8" id="KW-1133">Transmembrane helix</keyword>
<evidence type="ECO:0000256" key="3">
    <source>
        <dbReference type="ARBA" id="ARBA00022670"/>
    </source>
</evidence>
<evidence type="ECO:0008006" key="11">
    <source>
        <dbReference type="Google" id="ProtNLM"/>
    </source>
</evidence>
<dbReference type="EMBL" id="LT828648">
    <property type="protein sequence ID" value="SLM49953.1"/>
    <property type="molecule type" value="Genomic_DNA"/>
</dbReference>
<dbReference type="STRING" id="1325564.NSJP_3786"/>
<name>A0A1W1IB09_9BACT</name>
<dbReference type="NCBIfam" id="TIGR02602">
    <property type="entry name" value="8TM_EpsH"/>
    <property type="match status" value="1"/>
</dbReference>
<feature type="transmembrane region" description="Helical" evidence="8">
    <location>
        <begin position="120"/>
        <end position="145"/>
    </location>
</feature>
<feature type="transmembrane region" description="Helical" evidence="8">
    <location>
        <begin position="83"/>
        <end position="100"/>
    </location>
</feature>
<dbReference type="GO" id="GO:0008233">
    <property type="term" value="F:peptidase activity"/>
    <property type="evidence" value="ECO:0007669"/>
    <property type="project" value="UniProtKB-KW"/>
</dbReference>
<dbReference type="NCBIfam" id="TIGR03109">
    <property type="entry name" value="exosort_XrtA"/>
    <property type="match status" value="1"/>
</dbReference>
<proteinExistence type="predicted"/>
<dbReference type="InterPro" id="IPR026392">
    <property type="entry name" value="Exo/Archaeosortase_dom"/>
</dbReference>
<feature type="transmembrane region" description="Helical" evidence="8">
    <location>
        <begin position="21"/>
        <end position="41"/>
    </location>
</feature>
<feature type="transmembrane region" description="Helical" evidence="8">
    <location>
        <begin position="258"/>
        <end position="276"/>
    </location>
</feature>
<dbReference type="AlphaFoldDB" id="A0A1W1IB09"/>
<sequence length="328" mass="35956">MDARLIKPAAVVRLASREWQVIGLIVLATTVCVIGLFWPTVESLVAAWSSSRTFAHGFLMLPVTGYLVWCCRQAWLPLTPEPSAWGVVALSAIGAAWLVGHRLNLIWLEQLAVIASLPGLVWTLLGTTIARAISWPLGLLIFMLPVGTSIEPWLQDFTTLFILGGLRLVDVPYLIQEYRITIASGTWEVAPDCGGLRYLLPGLALSYAFATLVYQQPVRRFTFLGISAVILMIANGIRAYGIIMGDYMGVAEGADHRIFSYTIYGLTMPLLFWCALRWEETKNVVFLGSSANSDRGSHVMKQAAVMALVSLSVLAIAPLSVQLWGFTP</sequence>
<evidence type="ECO:0000256" key="6">
    <source>
        <dbReference type="ARBA" id="ARBA00022989"/>
    </source>
</evidence>
<evidence type="ECO:0000256" key="7">
    <source>
        <dbReference type="ARBA" id="ARBA00023136"/>
    </source>
</evidence>
<dbReference type="Proteomes" id="UP000192042">
    <property type="component" value="Chromosome I"/>
</dbReference>
<keyword evidence="7 8" id="KW-0472">Membrane</keyword>
<evidence type="ECO:0000256" key="4">
    <source>
        <dbReference type="ARBA" id="ARBA00022692"/>
    </source>
</evidence>
<feature type="transmembrane region" description="Helical" evidence="8">
    <location>
        <begin position="303"/>
        <end position="325"/>
    </location>
</feature>
<protein>
    <recommendedName>
        <fullName evidence="11">Exosortase</fullName>
    </recommendedName>
</protein>
<evidence type="ECO:0000313" key="9">
    <source>
        <dbReference type="EMBL" id="SLM49953.1"/>
    </source>
</evidence>
<keyword evidence="5" id="KW-0378">Hydrolase</keyword>
<keyword evidence="4 8" id="KW-0812">Transmembrane</keyword>
<dbReference type="OrthoDB" id="9797363at2"/>
<feature type="transmembrane region" description="Helical" evidence="8">
    <location>
        <begin position="221"/>
        <end position="243"/>
    </location>
</feature>
<comment type="subcellular location">
    <subcellularLocation>
        <location evidence="1">Cell membrane</location>
        <topology evidence="1">Multi-pass membrane protein</topology>
    </subcellularLocation>
</comment>
<keyword evidence="2" id="KW-1003">Cell membrane</keyword>
<dbReference type="NCBIfam" id="TIGR04178">
    <property type="entry name" value="exo_archaeo"/>
    <property type="match status" value="1"/>
</dbReference>
<evidence type="ECO:0000256" key="2">
    <source>
        <dbReference type="ARBA" id="ARBA00022475"/>
    </source>
</evidence>
<dbReference type="KEGG" id="nja:NSJP_3786"/>
<keyword evidence="10" id="KW-1185">Reference proteome</keyword>
<dbReference type="Pfam" id="PF09721">
    <property type="entry name" value="Exosortase_EpsH"/>
    <property type="match status" value="1"/>
</dbReference>
<organism evidence="9 10">
    <name type="scientific">Nitrospira japonica</name>
    <dbReference type="NCBI Taxonomy" id="1325564"/>
    <lineage>
        <taxon>Bacteria</taxon>
        <taxon>Pseudomonadati</taxon>
        <taxon>Nitrospirota</taxon>
        <taxon>Nitrospiria</taxon>
        <taxon>Nitrospirales</taxon>
        <taxon>Nitrospiraceae</taxon>
        <taxon>Nitrospira</taxon>
    </lineage>
</organism>